<evidence type="ECO:0000313" key="2">
    <source>
        <dbReference type="Proteomes" id="UP000632740"/>
    </source>
</evidence>
<accession>A0A919U0V9</accession>
<dbReference type="NCBIfam" id="TIGR03299">
    <property type="entry name" value="LGT_TIGR03299"/>
    <property type="match status" value="1"/>
</dbReference>
<sequence>MPHEIETHGAQAAAVFARTDAWHRLGTTVTGEAFTAEEAMTLGHLGGWNVHKVPLTASEVTPDGVTHMDVPGFATVRTNPFTGQPEPLGVVGDAYTPLQNEEHAEFLNLLADESGAIFDTAGSLRGGRQVFVTMRLPQYLLVGGSDRVDLNIAALNSHDGSGAYRLLVTPVRVVCANTQNAALRDHVSSWSIRHTRNAKSAVQAARTALGLTFAYVDAFQAEADKMIAATVTDAEFYALVSDLFGTPETDTQARTRNAHTHRSATLAHLWHQADTQDGIRGTAWGAYQAVAEYVDHFAPVRDRRNPAAARAARVLTTDEPARIKARAWSALTPV</sequence>
<gene>
    <name evidence="1" type="ORF">Cch01nite_40540</name>
</gene>
<dbReference type="InterPro" id="IPR026325">
    <property type="entry name" value="DUF932"/>
</dbReference>
<proteinExistence type="predicted"/>
<dbReference type="AlphaFoldDB" id="A0A919U0V9"/>
<organism evidence="1 2">
    <name type="scientific">Cellulomonas chitinilytica</name>
    <dbReference type="NCBI Taxonomy" id="398759"/>
    <lineage>
        <taxon>Bacteria</taxon>
        <taxon>Bacillati</taxon>
        <taxon>Actinomycetota</taxon>
        <taxon>Actinomycetes</taxon>
        <taxon>Micrococcales</taxon>
        <taxon>Cellulomonadaceae</taxon>
        <taxon>Cellulomonas</taxon>
    </lineage>
</organism>
<evidence type="ECO:0008006" key="3">
    <source>
        <dbReference type="Google" id="ProtNLM"/>
    </source>
</evidence>
<dbReference type="Pfam" id="PF06067">
    <property type="entry name" value="DUF932"/>
    <property type="match status" value="1"/>
</dbReference>
<name>A0A919U0V9_9CELL</name>
<dbReference type="Proteomes" id="UP000632740">
    <property type="component" value="Unassembled WGS sequence"/>
</dbReference>
<evidence type="ECO:0000313" key="1">
    <source>
        <dbReference type="EMBL" id="GIG23330.1"/>
    </source>
</evidence>
<dbReference type="EMBL" id="BONK01000018">
    <property type="protein sequence ID" value="GIG23330.1"/>
    <property type="molecule type" value="Genomic_DNA"/>
</dbReference>
<protein>
    <recommendedName>
        <fullName evidence="3">DUF945 domain-containing protein</fullName>
    </recommendedName>
</protein>
<comment type="caution">
    <text evidence="1">The sequence shown here is derived from an EMBL/GenBank/DDBJ whole genome shotgun (WGS) entry which is preliminary data.</text>
</comment>
<keyword evidence="2" id="KW-1185">Reference proteome</keyword>
<dbReference type="InterPro" id="IPR017686">
    <property type="entry name" value="Phg/plasmid-like_prot"/>
</dbReference>
<reference evidence="1" key="1">
    <citation type="submission" date="2021-01" db="EMBL/GenBank/DDBJ databases">
        <title>Whole genome shotgun sequence of Cellulomonas chitinilytica NBRC 110799.</title>
        <authorList>
            <person name="Komaki H."/>
            <person name="Tamura T."/>
        </authorList>
    </citation>
    <scope>NUCLEOTIDE SEQUENCE</scope>
    <source>
        <strain evidence="1">NBRC 110799</strain>
    </source>
</reference>
<dbReference type="RefSeq" id="WP_203758335.1">
    <property type="nucleotide sequence ID" value="NZ_BONK01000018.1"/>
</dbReference>